<dbReference type="HOGENOM" id="CLU_1329784_0_0_7"/>
<evidence type="ECO:0000313" key="3">
    <source>
        <dbReference type="Proteomes" id="UP000012040"/>
    </source>
</evidence>
<keyword evidence="3" id="KW-1185">Reference proteome</keyword>
<dbReference type="EMBL" id="CP003537">
    <property type="protein sequence ID" value="AGH96546.1"/>
    <property type="molecule type" value="Genomic_DNA"/>
</dbReference>
<dbReference type="RefSeq" id="WP_015471036.1">
    <property type="nucleotide sequence ID" value="NC_020813.1"/>
</dbReference>
<organism evidence="2 3">
    <name type="scientific">Pseudobdellovibrio exovorus JSS</name>
    <dbReference type="NCBI Taxonomy" id="1184267"/>
    <lineage>
        <taxon>Bacteria</taxon>
        <taxon>Pseudomonadati</taxon>
        <taxon>Bdellovibrionota</taxon>
        <taxon>Bdellovibrionia</taxon>
        <taxon>Bdellovibrionales</taxon>
        <taxon>Pseudobdellovibrionaceae</taxon>
        <taxon>Pseudobdellovibrio</taxon>
    </lineage>
</organism>
<dbReference type="PATRIC" id="fig|1184267.3.peg.2362"/>
<dbReference type="STRING" id="1184267.A11Q_2330"/>
<name>M4VET8_9BACT</name>
<feature type="chain" id="PRO_5004060262" evidence="1">
    <location>
        <begin position="19"/>
        <end position="206"/>
    </location>
</feature>
<reference evidence="2 3" key="1">
    <citation type="journal article" date="2013" name="ISME J.">
        <title>By their genes ye shall know them: genomic signatures of predatory bacteria.</title>
        <authorList>
            <person name="Pasternak Z."/>
            <person name="Pietrokovski S."/>
            <person name="Rotem O."/>
            <person name="Gophna U."/>
            <person name="Lurie-Weinberger M.N."/>
            <person name="Jurkevitch E."/>
        </authorList>
    </citation>
    <scope>NUCLEOTIDE SEQUENCE [LARGE SCALE GENOMIC DNA]</scope>
    <source>
        <strain evidence="2 3">JSS</strain>
    </source>
</reference>
<protein>
    <submittedName>
        <fullName evidence="2">Uncharacterized protein</fullName>
    </submittedName>
</protein>
<dbReference type="KEGG" id="bex:A11Q_2330"/>
<proteinExistence type="predicted"/>
<evidence type="ECO:0000256" key="1">
    <source>
        <dbReference type="SAM" id="SignalP"/>
    </source>
</evidence>
<accession>M4VET8</accession>
<feature type="signal peptide" evidence="1">
    <location>
        <begin position="1"/>
        <end position="18"/>
    </location>
</feature>
<evidence type="ECO:0000313" key="2">
    <source>
        <dbReference type="EMBL" id="AGH96546.1"/>
    </source>
</evidence>
<dbReference type="Proteomes" id="UP000012040">
    <property type="component" value="Chromosome"/>
</dbReference>
<gene>
    <name evidence="2" type="ORF">A11Q_2330</name>
</gene>
<dbReference type="AlphaFoldDB" id="M4VET8"/>
<sequence length="206" mass="22926">MRSLLLVVVLLASQTVFSQVRRITPAEARTRVERSTTYQEIMAVRNSGREITRDARLMEKVNRMIELNMRDVIPLSADGRGKLVKLINVSPTDVLTQVLHLTSVVKDTSTPAATRESARKALDLMIKSAHNVNSLAVNSAQARAQELLVTKIIELSNKISTLSFGTASRDFVSKYERALIEGKTVDEAIRIASNGKFTERDLRECT</sequence>
<keyword evidence="1" id="KW-0732">Signal</keyword>